<feature type="transmembrane region" description="Helical" evidence="5">
    <location>
        <begin position="12"/>
        <end position="34"/>
    </location>
</feature>
<dbReference type="SUPFAM" id="SSF53300">
    <property type="entry name" value="vWA-like"/>
    <property type="match status" value="1"/>
</dbReference>
<dbReference type="PROSITE" id="PS50234">
    <property type="entry name" value="VWFA"/>
    <property type="match status" value="1"/>
</dbReference>
<organism evidence="7 8">
    <name type="scientific">Putridiphycobacter roseus</name>
    <dbReference type="NCBI Taxonomy" id="2219161"/>
    <lineage>
        <taxon>Bacteria</taxon>
        <taxon>Pseudomonadati</taxon>
        <taxon>Bacteroidota</taxon>
        <taxon>Flavobacteriia</taxon>
        <taxon>Flavobacteriales</taxon>
        <taxon>Crocinitomicaceae</taxon>
        <taxon>Putridiphycobacter</taxon>
    </lineage>
</organism>
<evidence type="ECO:0000313" key="7">
    <source>
        <dbReference type="EMBL" id="PZE16763.1"/>
    </source>
</evidence>
<sequence length="385" mass="43305">MQSKNYTYKLKPILIAIFAFEIVFWALFFVVYLLLREQIEAFKLENPEWWYLFLILPLFIVGFIANLIWRNRAIKKLASERLVKYLIQPISSTKVFIQFFFLRNALVFMLIALLNPQFGKGTQKGVSEGIEMMIALDISNSMRALDLDPQRDRLKIAQMSIERLLNNLHGDKIGLVIFAGDAFVQVPLTTDYGSAKLFLNSVSPDMISNQGTDISAAIETAYQSFDLENGVNKSIIILSDGEDHEGAAIQLAKKAHADNIIINTVGMGTTKGTVIPNYVNGRRSGLKKDEDGNTVTTKINVPMLQDLARAGGGTYVQAQGNYVNLDPLLDQIKGIDKTEMESKIFTDYEDQFQWFIGIGLLFLVAYFVFPETKSKLLNAMQNEAV</sequence>
<dbReference type="RefSeq" id="WP_111063372.1">
    <property type="nucleotide sequence ID" value="NZ_JBHUCU010000007.1"/>
</dbReference>
<dbReference type="InterPro" id="IPR002035">
    <property type="entry name" value="VWF_A"/>
</dbReference>
<keyword evidence="3 5" id="KW-1133">Transmembrane helix</keyword>
<accession>A0A2W1NCF9</accession>
<dbReference type="InterPro" id="IPR050768">
    <property type="entry name" value="UPF0353/GerABKA_families"/>
</dbReference>
<keyword evidence="8" id="KW-1185">Reference proteome</keyword>
<dbReference type="SMART" id="SM00327">
    <property type="entry name" value="VWA"/>
    <property type="match status" value="1"/>
</dbReference>
<evidence type="ECO:0000256" key="4">
    <source>
        <dbReference type="ARBA" id="ARBA00023136"/>
    </source>
</evidence>
<reference evidence="7 8" key="1">
    <citation type="submission" date="2018-06" db="EMBL/GenBank/DDBJ databases">
        <title>The draft genome sequence of Crocinitomix sp. SM1701.</title>
        <authorList>
            <person name="Zhang X."/>
        </authorList>
    </citation>
    <scope>NUCLEOTIDE SEQUENCE [LARGE SCALE GENOMIC DNA]</scope>
    <source>
        <strain evidence="7 8">SM1701</strain>
    </source>
</reference>
<keyword evidence="2 5" id="KW-0812">Transmembrane</keyword>
<evidence type="ECO:0000256" key="1">
    <source>
        <dbReference type="ARBA" id="ARBA00022475"/>
    </source>
</evidence>
<evidence type="ECO:0000256" key="3">
    <source>
        <dbReference type="ARBA" id="ARBA00022989"/>
    </source>
</evidence>
<name>A0A2W1NCF9_9FLAO</name>
<evidence type="ECO:0000259" key="6">
    <source>
        <dbReference type="PROSITE" id="PS50234"/>
    </source>
</evidence>
<dbReference type="EMBL" id="QKSB01000006">
    <property type="protein sequence ID" value="PZE16763.1"/>
    <property type="molecule type" value="Genomic_DNA"/>
</dbReference>
<dbReference type="Proteomes" id="UP000249248">
    <property type="component" value="Unassembled WGS sequence"/>
</dbReference>
<dbReference type="InterPro" id="IPR036465">
    <property type="entry name" value="vWFA_dom_sf"/>
</dbReference>
<proteinExistence type="predicted"/>
<keyword evidence="4 5" id="KW-0472">Membrane</keyword>
<evidence type="ECO:0000256" key="5">
    <source>
        <dbReference type="SAM" id="Phobius"/>
    </source>
</evidence>
<evidence type="ECO:0000256" key="2">
    <source>
        <dbReference type="ARBA" id="ARBA00022692"/>
    </source>
</evidence>
<feature type="domain" description="VWFA" evidence="6">
    <location>
        <begin position="131"/>
        <end position="332"/>
    </location>
</feature>
<dbReference type="OrthoDB" id="6206554at2"/>
<dbReference type="AlphaFoldDB" id="A0A2W1NCF9"/>
<dbReference type="Pfam" id="PF13519">
    <property type="entry name" value="VWA_2"/>
    <property type="match status" value="1"/>
</dbReference>
<feature type="transmembrane region" description="Helical" evidence="5">
    <location>
        <begin position="49"/>
        <end position="69"/>
    </location>
</feature>
<dbReference type="PANTHER" id="PTHR22550:SF5">
    <property type="entry name" value="LEUCINE ZIPPER PROTEIN 4"/>
    <property type="match status" value="1"/>
</dbReference>
<feature type="transmembrane region" description="Helical" evidence="5">
    <location>
        <begin position="95"/>
        <end position="114"/>
    </location>
</feature>
<evidence type="ECO:0000313" key="8">
    <source>
        <dbReference type="Proteomes" id="UP000249248"/>
    </source>
</evidence>
<dbReference type="Gene3D" id="3.40.50.410">
    <property type="entry name" value="von Willebrand factor, type A domain"/>
    <property type="match status" value="1"/>
</dbReference>
<comment type="caution">
    <text evidence="7">The sequence shown here is derived from an EMBL/GenBank/DDBJ whole genome shotgun (WGS) entry which is preliminary data.</text>
</comment>
<gene>
    <name evidence="7" type="ORF">DNU06_10915</name>
</gene>
<keyword evidence="1" id="KW-1003">Cell membrane</keyword>
<feature type="transmembrane region" description="Helical" evidence="5">
    <location>
        <begin position="352"/>
        <end position="369"/>
    </location>
</feature>
<dbReference type="PANTHER" id="PTHR22550">
    <property type="entry name" value="SPORE GERMINATION PROTEIN"/>
    <property type="match status" value="1"/>
</dbReference>
<protein>
    <recommendedName>
        <fullName evidence="6">VWFA domain-containing protein</fullName>
    </recommendedName>
</protein>